<keyword evidence="1" id="KW-0805">Transcription regulation</keyword>
<evidence type="ECO:0000313" key="5">
    <source>
        <dbReference type="EMBL" id="GIH12391.1"/>
    </source>
</evidence>
<reference evidence="5" key="1">
    <citation type="submission" date="2021-01" db="EMBL/GenBank/DDBJ databases">
        <title>Whole genome shotgun sequence of Rugosimonospora africana NBRC 104875.</title>
        <authorList>
            <person name="Komaki H."/>
            <person name="Tamura T."/>
        </authorList>
    </citation>
    <scope>NUCLEOTIDE SEQUENCE</scope>
    <source>
        <strain evidence="5">NBRC 104875</strain>
    </source>
</reference>
<dbReference type="EMBL" id="BONZ01000006">
    <property type="protein sequence ID" value="GIH12391.1"/>
    <property type="molecule type" value="Genomic_DNA"/>
</dbReference>
<evidence type="ECO:0000256" key="2">
    <source>
        <dbReference type="ARBA" id="ARBA00023125"/>
    </source>
</evidence>
<dbReference type="InterPro" id="IPR039422">
    <property type="entry name" value="MarR/SlyA-like"/>
</dbReference>
<sequence>MPDDHVEIGRQFGIFLRRADRFYASLRVPPDGLDLERGAYILLSRIASGGPARLSALADDVCLDLSTVSRQVGALESAGLVGRSPDPTDKRAVLVGATASGHEVFARNRDLWLSALRDLLADWTAEERAEFTRLFTRLNETIATSGQEKR</sequence>
<dbReference type="InterPro" id="IPR036390">
    <property type="entry name" value="WH_DNA-bd_sf"/>
</dbReference>
<dbReference type="InterPro" id="IPR036388">
    <property type="entry name" value="WH-like_DNA-bd_sf"/>
</dbReference>
<proteinExistence type="predicted"/>
<dbReference type="PANTHER" id="PTHR33164:SF57">
    <property type="entry name" value="MARR-FAMILY TRANSCRIPTIONAL REGULATOR"/>
    <property type="match status" value="1"/>
</dbReference>
<gene>
    <name evidence="5" type="ORF">Raf01_05630</name>
</gene>
<evidence type="ECO:0000256" key="3">
    <source>
        <dbReference type="ARBA" id="ARBA00023163"/>
    </source>
</evidence>
<dbReference type="SUPFAM" id="SSF46785">
    <property type="entry name" value="Winged helix' DNA-binding domain"/>
    <property type="match status" value="1"/>
</dbReference>
<evidence type="ECO:0000259" key="4">
    <source>
        <dbReference type="PROSITE" id="PS50995"/>
    </source>
</evidence>
<dbReference type="PROSITE" id="PS50995">
    <property type="entry name" value="HTH_MARR_2"/>
    <property type="match status" value="1"/>
</dbReference>
<accession>A0A8J3QKQ4</accession>
<dbReference type="Gene3D" id="1.10.10.10">
    <property type="entry name" value="Winged helix-like DNA-binding domain superfamily/Winged helix DNA-binding domain"/>
    <property type="match status" value="1"/>
</dbReference>
<dbReference type="PROSITE" id="PS01117">
    <property type="entry name" value="HTH_MARR_1"/>
    <property type="match status" value="1"/>
</dbReference>
<organism evidence="5 6">
    <name type="scientific">Rugosimonospora africana</name>
    <dbReference type="NCBI Taxonomy" id="556532"/>
    <lineage>
        <taxon>Bacteria</taxon>
        <taxon>Bacillati</taxon>
        <taxon>Actinomycetota</taxon>
        <taxon>Actinomycetes</taxon>
        <taxon>Micromonosporales</taxon>
        <taxon>Micromonosporaceae</taxon>
        <taxon>Rugosimonospora</taxon>
    </lineage>
</organism>
<keyword evidence="2" id="KW-0238">DNA-binding</keyword>
<dbReference type="AlphaFoldDB" id="A0A8J3QKQ4"/>
<dbReference type="InterPro" id="IPR000835">
    <property type="entry name" value="HTH_MarR-typ"/>
</dbReference>
<evidence type="ECO:0000313" key="6">
    <source>
        <dbReference type="Proteomes" id="UP000642748"/>
    </source>
</evidence>
<evidence type="ECO:0000256" key="1">
    <source>
        <dbReference type="ARBA" id="ARBA00023015"/>
    </source>
</evidence>
<dbReference type="RefSeq" id="WP_203916085.1">
    <property type="nucleotide sequence ID" value="NZ_BONZ01000006.1"/>
</dbReference>
<comment type="caution">
    <text evidence="5">The sequence shown here is derived from an EMBL/GenBank/DDBJ whole genome shotgun (WGS) entry which is preliminary data.</text>
</comment>
<name>A0A8J3QKQ4_9ACTN</name>
<protein>
    <recommendedName>
        <fullName evidence="4">HTH marR-type domain-containing protein</fullName>
    </recommendedName>
</protein>
<dbReference type="GO" id="GO:0003700">
    <property type="term" value="F:DNA-binding transcription factor activity"/>
    <property type="evidence" value="ECO:0007669"/>
    <property type="project" value="InterPro"/>
</dbReference>
<dbReference type="Pfam" id="PF01047">
    <property type="entry name" value="MarR"/>
    <property type="match status" value="1"/>
</dbReference>
<feature type="domain" description="HTH marR-type" evidence="4">
    <location>
        <begin position="5"/>
        <end position="140"/>
    </location>
</feature>
<keyword evidence="3" id="KW-0804">Transcription</keyword>
<dbReference type="InterPro" id="IPR023187">
    <property type="entry name" value="Tscrpt_reg_MarR-type_CS"/>
</dbReference>
<dbReference type="GO" id="GO:0006950">
    <property type="term" value="P:response to stress"/>
    <property type="evidence" value="ECO:0007669"/>
    <property type="project" value="TreeGrafter"/>
</dbReference>
<dbReference type="PANTHER" id="PTHR33164">
    <property type="entry name" value="TRANSCRIPTIONAL REGULATOR, MARR FAMILY"/>
    <property type="match status" value="1"/>
</dbReference>
<dbReference type="Proteomes" id="UP000642748">
    <property type="component" value="Unassembled WGS sequence"/>
</dbReference>
<dbReference type="GO" id="GO:0003677">
    <property type="term" value="F:DNA binding"/>
    <property type="evidence" value="ECO:0007669"/>
    <property type="project" value="UniProtKB-KW"/>
</dbReference>
<dbReference type="SMART" id="SM00347">
    <property type="entry name" value="HTH_MARR"/>
    <property type="match status" value="1"/>
</dbReference>
<dbReference type="PRINTS" id="PR00598">
    <property type="entry name" value="HTHMARR"/>
</dbReference>
<keyword evidence="6" id="KW-1185">Reference proteome</keyword>